<dbReference type="PANTHER" id="PTHR20857">
    <property type="entry name" value="THIAMINE-PHOSPHATE PYROPHOSPHORYLASE"/>
    <property type="match status" value="1"/>
</dbReference>
<evidence type="ECO:0000313" key="13">
    <source>
        <dbReference type="EMBL" id="GAA5171596.1"/>
    </source>
</evidence>
<evidence type="ECO:0000256" key="4">
    <source>
        <dbReference type="ARBA" id="ARBA00022842"/>
    </source>
</evidence>
<feature type="binding site" evidence="9">
    <location>
        <position position="67"/>
    </location>
    <ligand>
        <name>Mg(2+)</name>
        <dbReference type="ChEBI" id="CHEBI:18420"/>
    </ligand>
</feature>
<dbReference type="CDD" id="cd00564">
    <property type="entry name" value="TMP_TenI"/>
    <property type="match status" value="1"/>
</dbReference>
<comment type="cofactor">
    <cofactor evidence="9">
        <name>Mg(2+)</name>
        <dbReference type="ChEBI" id="CHEBI:18420"/>
    </cofactor>
    <text evidence="9">Binds 1 Mg(2+) ion per subunit.</text>
</comment>
<comment type="catalytic activity">
    <reaction evidence="7 9 10">
        <text>2-(2-carboxy-4-methylthiazol-5-yl)ethyl phosphate + 4-amino-2-methyl-5-(diphosphooxymethyl)pyrimidine + 2 H(+) = thiamine phosphate + CO2 + diphosphate</text>
        <dbReference type="Rhea" id="RHEA:47848"/>
        <dbReference type="ChEBI" id="CHEBI:15378"/>
        <dbReference type="ChEBI" id="CHEBI:16526"/>
        <dbReference type="ChEBI" id="CHEBI:33019"/>
        <dbReference type="ChEBI" id="CHEBI:37575"/>
        <dbReference type="ChEBI" id="CHEBI:57841"/>
        <dbReference type="ChEBI" id="CHEBI:62890"/>
        <dbReference type="EC" id="2.5.1.3"/>
    </reaction>
</comment>
<evidence type="ECO:0000256" key="10">
    <source>
        <dbReference type="RuleBase" id="RU003826"/>
    </source>
</evidence>
<dbReference type="EMBL" id="BAABLD010000017">
    <property type="protein sequence ID" value="GAA5171596.1"/>
    <property type="molecule type" value="Genomic_DNA"/>
</dbReference>
<evidence type="ECO:0000256" key="6">
    <source>
        <dbReference type="ARBA" id="ARBA00047334"/>
    </source>
</evidence>
<feature type="binding site" evidence="9">
    <location>
        <begin position="182"/>
        <end position="183"/>
    </location>
    <ligand>
        <name>2-[(2R,5Z)-2-carboxy-4-methylthiazol-5(2H)-ylidene]ethyl phosphate</name>
        <dbReference type="ChEBI" id="CHEBI:62899"/>
    </ligand>
</feature>
<evidence type="ECO:0000256" key="3">
    <source>
        <dbReference type="ARBA" id="ARBA00022723"/>
    </source>
</evidence>
<feature type="binding site" evidence="9">
    <location>
        <begin position="34"/>
        <end position="38"/>
    </location>
    <ligand>
        <name>4-amino-2-methyl-5-(diphosphooxymethyl)pyrimidine</name>
        <dbReference type="ChEBI" id="CHEBI:57841"/>
    </ligand>
</feature>
<dbReference type="Pfam" id="PF02581">
    <property type="entry name" value="TMP-TENI"/>
    <property type="match status" value="1"/>
</dbReference>
<evidence type="ECO:0000256" key="11">
    <source>
        <dbReference type="RuleBase" id="RU004253"/>
    </source>
</evidence>
<proteinExistence type="inferred from homology"/>
<evidence type="ECO:0000256" key="1">
    <source>
        <dbReference type="ARBA" id="ARBA00005165"/>
    </source>
</evidence>
<dbReference type="RefSeq" id="WP_345534543.1">
    <property type="nucleotide sequence ID" value="NZ_BAABLD010000017.1"/>
</dbReference>
<evidence type="ECO:0000256" key="9">
    <source>
        <dbReference type="HAMAP-Rule" id="MF_00097"/>
    </source>
</evidence>
<dbReference type="InterPro" id="IPR036206">
    <property type="entry name" value="ThiamineP_synth_sf"/>
</dbReference>
<reference evidence="14" key="1">
    <citation type="journal article" date="2019" name="Int. J. Syst. Evol. Microbiol.">
        <title>The Global Catalogue of Microorganisms (GCM) 10K type strain sequencing project: providing services to taxonomists for standard genome sequencing and annotation.</title>
        <authorList>
            <consortium name="The Broad Institute Genomics Platform"/>
            <consortium name="The Broad Institute Genome Sequencing Center for Infectious Disease"/>
            <person name="Wu L."/>
            <person name="Ma J."/>
        </authorList>
    </citation>
    <scope>NUCLEOTIDE SEQUENCE [LARGE SCALE GENOMIC DNA]</scope>
    <source>
        <strain evidence="14">JCM 18715</strain>
    </source>
</reference>
<protein>
    <recommendedName>
        <fullName evidence="9">Thiamine-phosphate synthase</fullName>
        <shortName evidence="9">TP synthase</shortName>
        <shortName evidence="9">TPS</shortName>
        <ecNumber evidence="9">2.5.1.3</ecNumber>
    </recommendedName>
    <alternativeName>
        <fullName evidence="9">Thiamine-phosphate pyrophosphorylase</fullName>
        <shortName evidence="9">TMP pyrophosphorylase</shortName>
        <shortName evidence="9">TMP-PPase</shortName>
    </alternativeName>
</protein>
<feature type="binding site" evidence="9">
    <location>
        <position position="105"/>
    </location>
    <ligand>
        <name>4-amino-2-methyl-5-(diphosphooxymethyl)pyrimidine</name>
        <dbReference type="ChEBI" id="CHEBI:57841"/>
    </ligand>
</feature>
<feature type="binding site" evidence="9">
    <location>
        <position position="66"/>
    </location>
    <ligand>
        <name>4-amino-2-methyl-5-(diphosphooxymethyl)pyrimidine</name>
        <dbReference type="ChEBI" id="CHEBI:57841"/>
    </ligand>
</feature>
<comment type="similarity">
    <text evidence="9 10">Belongs to the thiamine-phosphate synthase family.</text>
</comment>
<sequence>MKRGLYLVTPDQNDTGHLLALTEAALRGGAVCVQYRHKTASESLRQEQAKALRALTREHDVALIINDDAALARAVEADGVHLGRDDGDIAALRAVLGENFLIGASCYNDFGRAQRAALAGASYVAFGAMFASATKPEAVAASLDLVTRAKAELALPVACIGGITVDNAPILVAAGADWLAVITDIYAARDPQAQAARFAALYS</sequence>
<feature type="binding site" evidence="9">
    <location>
        <position position="86"/>
    </location>
    <ligand>
        <name>Mg(2+)</name>
        <dbReference type="ChEBI" id="CHEBI:18420"/>
    </ligand>
</feature>
<dbReference type="InterPro" id="IPR034291">
    <property type="entry name" value="TMP_synthase"/>
</dbReference>
<dbReference type="InterPro" id="IPR022998">
    <property type="entry name" value="ThiamineP_synth_TenI"/>
</dbReference>
<dbReference type="SUPFAM" id="SSF51391">
    <property type="entry name" value="Thiamin phosphate synthase"/>
    <property type="match status" value="1"/>
</dbReference>
<accession>A0ABP9R4P0</accession>
<feature type="binding site" evidence="9">
    <location>
        <position position="162"/>
    </location>
    <ligand>
        <name>2-[(2R,5Z)-2-carboxy-4-methylthiazol-5(2H)-ylidene]ethyl phosphate</name>
        <dbReference type="ChEBI" id="CHEBI:62899"/>
    </ligand>
</feature>
<evidence type="ECO:0000313" key="14">
    <source>
        <dbReference type="Proteomes" id="UP001500547"/>
    </source>
</evidence>
<feature type="binding site" evidence="9">
    <location>
        <position position="135"/>
    </location>
    <ligand>
        <name>4-amino-2-methyl-5-(diphosphooxymethyl)pyrimidine</name>
        <dbReference type="ChEBI" id="CHEBI:57841"/>
    </ligand>
</feature>
<feature type="binding site" evidence="9">
    <location>
        <begin position="132"/>
        <end position="134"/>
    </location>
    <ligand>
        <name>2-[(2R,5Z)-2-carboxy-4-methylthiazol-5(2H)-ylidene]ethyl phosphate</name>
        <dbReference type="ChEBI" id="CHEBI:62899"/>
    </ligand>
</feature>
<evidence type="ECO:0000256" key="5">
    <source>
        <dbReference type="ARBA" id="ARBA00022977"/>
    </source>
</evidence>
<gene>
    <name evidence="9 13" type="primary">thiE</name>
    <name evidence="13" type="ORF">GCM10025770_36440</name>
</gene>
<keyword evidence="3 9" id="KW-0479">Metal-binding</keyword>
<comment type="catalytic activity">
    <reaction evidence="6 9 10">
        <text>4-methyl-5-(2-phosphooxyethyl)-thiazole + 4-amino-2-methyl-5-(diphosphooxymethyl)pyrimidine + H(+) = thiamine phosphate + diphosphate</text>
        <dbReference type="Rhea" id="RHEA:22328"/>
        <dbReference type="ChEBI" id="CHEBI:15378"/>
        <dbReference type="ChEBI" id="CHEBI:33019"/>
        <dbReference type="ChEBI" id="CHEBI:37575"/>
        <dbReference type="ChEBI" id="CHEBI:57841"/>
        <dbReference type="ChEBI" id="CHEBI:58296"/>
        <dbReference type="EC" id="2.5.1.3"/>
    </reaction>
</comment>
<dbReference type="NCBIfam" id="TIGR00693">
    <property type="entry name" value="thiE"/>
    <property type="match status" value="1"/>
</dbReference>
<dbReference type="PANTHER" id="PTHR20857:SF15">
    <property type="entry name" value="THIAMINE-PHOSPHATE SYNTHASE"/>
    <property type="match status" value="1"/>
</dbReference>
<evidence type="ECO:0000259" key="12">
    <source>
        <dbReference type="Pfam" id="PF02581"/>
    </source>
</evidence>
<dbReference type="EC" id="2.5.1.3" evidence="9"/>
<evidence type="ECO:0000256" key="8">
    <source>
        <dbReference type="ARBA" id="ARBA00047883"/>
    </source>
</evidence>
<dbReference type="InterPro" id="IPR013785">
    <property type="entry name" value="Aldolase_TIM"/>
</dbReference>
<keyword evidence="5 9" id="KW-0784">Thiamine biosynthesis</keyword>
<dbReference type="HAMAP" id="MF_00097">
    <property type="entry name" value="TMP_synthase"/>
    <property type="match status" value="1"/>
</dbReference>
<dbReference type="Gene3D" id="3.20.20.70">
    <property type="entry name" value="Aldolase class I"/>
    <property type="match status" value="1"/>
</dbReference>
<feature type="domain" description="Thiamine phosphate synthase/TenI" evidence="12">
    <location>
        <begin position="5"/>
        <end position="185"/>
    </location>
</feature>
<evidence type="ECO:0000256" key="2">
    <source>
        <dbReference type="ARBA" id="ARBA00022679"/>
    </source>
</evidence>
<name>A0ABP9R4P0_9RHOO</name>
<keyword evidence="2 9" id="KW-0808">Transferase</keyword>
<comment type="pathway">
    <text evidence="1 9 11">Cofactor biosynthesis; thiamine diphosphate biosynthesis; thiamine phosphate from 4-amino-2-methyl-5-diphosphomethylpyrimidine and 4-methyl-5-(2-phosphoethyl)-thiazole: step 1/1.</text>
</comment>
<keyword evidence="14" id="KW-1185">Reference proteome</keyword>
<comment type="caution">
    <text evidence="13">The sequence shown here is derived from an EMBL/GenBank/DDBJ whole genome shotgun (WGS) entry which is preliminary data.</text>
</comment>
<comment type="function">
    <text evidence="9">Condenses 4-methyl-5-(beta-hydroxyethyl)thiazole monophosphate (THZ-P) and 2-methyl-4-amino-5-hydroxymethyl pyrimidine pyrophosphate (HMP-PP) to form thiamine monophosphate (TMP).</text>
</comment>
<evidence type="ECO:0000256" key="7">
    <source>
        <dbReference type="ARBA" id="ARBA00047851"/>
    </source>
</evidence>
<dbReference type="Proteomes" id="UP001500547">
    <property type="component" value="Unassembled WGS sequence"/>
</dbReference>
<organism evidence="13 14">
    <name type="scientific">Viridibacterium curvum</name>
    <dbReference type="NCBI Taxonomy" id="1101404"/>
    <lineage>
        <taxon>Bacteria</taxon>
        <taxon>Pseudomonadati</taxon>
        <taxon>Pseudomonadota</taxon>
        <taxon>Betaproteobacteria</taxon>
        <taxon>Rhodocyclales</taxon>
        <taxon>Rhodocyclaceae</taxon>
        <taxon>Viridibacterium</taxon>
    </lineage>
</organism>
<comment type="catalytic activity">
    <reaction evidence="8 9 10">
        <text>2-[(2R,5Z)-2-carboxy-4-methylthiazol-5(2H)-ylidene]ethyl phosphate + 4-amino-2-methyl-5-(diphosphooxymethyl)pyrimidine + 2 H(+) = thiamine phosphate + CO2 + diphosphate</text>
        <dbReference type="Rhea" id="RHEA:47844"/>
        <dbReference type="ChEBI" id="CHEBI:15378"/>
        <dbReference type="ChEBI" id="CHEBI:16526"/>
        <dbReference type="ChEBI" id="CHEBI:33019"/>
        <dbReference type="ChEBI" id="CHEBI:37575"/>
        <dbReference type="ChEBI" id="CHEBI:57841"/>
        <dbReference type="ChEBI" id="CHEBI:62899"/>
        <dbReference type="EC" id="2.5.1.3"/>
    </reaction>
</comment>
<keyword evidence="4 9" id="KW-0460">Magnesium</keyword>